<dbReference type="GO" id="GO:0016987">
    <property type="term" value="F:sigma factor activity"/>
    <property type="evidence" value="ECO:0007669"/>
    <property type="project" value="UniProtKB-KW"/>
</dbReference>
<accession>A0A9D4UVF5</accession>
<evidence type="ECO:0000256" key="5">
    <source>
        <dbReference type="ARBA" id="ARBA00023163"/>
    </source>
</evidence>
<reference evidence="8" key="1">
    <citation type="submission" date="2021-01" db="EMBL/GenBank/DDBJ databases">
        <title>Adiantum capillus-veneris genome.</title>
        <authorList>
            <person name="Fang Y."/>
            <person name="Liao Q."/>
        </authorList>
    </citation>
    <scope>NUCLEOTIDE SEQUENCE</scope>
    <source>
        <strain evidence="8">H3</strain>
        <tissue evidence="8">Leaf</tissue>
    </source>
</reference>
<feature type="domain" description="RNA polymerase sigma-70 region 2" evidence="6">
    <location>
        <begin position="309"/>
        <end position="378"/>
    </location>
</feature>
<organism evidence="8 9">
    <name type="scientific">Adiantum capillus-veneris</name>
    <name type="common">Maidenhair fern</name>
    <dbReference type="NCBI Taxonomy" id="13818"/>
    <lineage>
        <taxon>Eukaryota</taxon>
        <taxon>Viridiplantae</taxon>
        <taxon>Streptophyta</taxon>
        <taxon>Embryophyta</taxon>
        <taxon>Tracheophyta</taxon>
        <taxon>Polypodiopsida</taxon>
        <taxon>Polypodiidae</taxon>
        <taxon>Polypodiales</taxon>
        <taxon>Pteridineae</taxon>
        <taxon>Pteridaceae</taxon>
        <taxon>Vittarioideae</taxon>
        <taxon>Adiantum</taxon>
    </lineage>
</organism>
<evidence type="ECO:0000256" key="3">
    <source>
        <dbReference type="ARBA" id="ARBA00023082"/>
    </source>
</evidence>
<evidence type="ECO:0000259" key="7">
    <source>
        <dbReference type="Pfam" id="PF04545"/>
    </source>
</evidence>
<dbReference type="PANTHER" id="PTHR30603:SF14">
    <property type="entry name" value="RNA POLYMERASE SIGMA FACTOR SIGA"/>
    <property type="match status" value="1"/>
</dbReference>
<evidence type="ECO:0000313" key="8">
    <source>
        <dbReference type="EMBL" id="KAI5074555.1"/>
    </source>
</evidence>
<evidence type="ECO:0000313" key="9">
    <source>
        <dbReference type="Proteomes" id="UP000886520"/>
    </source>
</evidence>
<proteinExistence type="inferred from homology"/>
<dbReference type="PANTHER" id="PTHR30603">
    <property type="entry name" value="RNA POLYMERASE SIGMA FACTOR RPO"/>
    <property type="match status" value="1"/>
</dbReference>
<comment type="similarity">
    <text evidence="1">Belongs to the sigma-70 factor family.</text>
</comment>
<keyword evidence="2" id="KW-0805">Transcription regulation</keyword>
<dbReference type="InterPro" id="IPR013324">
    <property type="entry name" value="RNA_pol_sigma_r3/r4-like"/>
</dbReference>
<dbReference type="AlphaFoldDB" id="A0A9D4UVF5"/>
<evidence type="ECO:0000256" key="2">
    <source>
        <dbReference type="ARBA" id="ARBA00023015"/>
    </source>
</evidence>
<keyword evidence="3" id="KW-0731">Sigma factor</keyword>
<sequence>MAGSSLVALRTCTTSFPDSSYAQLQLSVPPEATAACLVPPPRSRRQSCPRTCIVRSSAKPLLGKCVDKEESLHCGCKPCACVHFVHMATPLLEHYEGAFVMQNLYSFGRRKNCRRSVIVCTAANTVLDRCNDADDAVSSTKSQWTEEVFSSLQRSLLESQWALQSAQSNLCKVDETASLENVSARNSEESVNLCTHSQQLGSSVVRSGQASARRRRLTARSRAHAMGGNSGFDNCKALNVPVNKKRGKDQERGYTKQMRVCQSLEKAKRELKKKLGYDPSYELWAQSVSMSTAELLSMVREGEIARHKMVRCHLRLVVSVARAYENLGMDVADLILEGSKGLLRGLEKFDHRKGLKVSTYVHWWIRQGITRAIAEHSRLLRVPVYLHEIMVSVKVATNSLRVQGKPVTVENLSSMLNVSTERITRALRTSQAKTRIVSFDKSDDSYGLKMEYNGLHELVADPTGKNDPWSLCNEENLTGFVRDRLSLLTSREQAIIRWVFGIGTEEGARANMTCIAVKYGLSKERVRQIKGRALSKMRPKEGDGSAFLVDIGTQL</sequence>
<keyword evidence="9" id="KW-1185">Reference proteome</keyword>
<dbReference type="Pfam" id="PF04542">
    <property type="entry name" value="Sigma70_r2"/>
    <property type="match status" value="1"/>
</dbReference>
<name>A0A9D4UVF5_ADICA</name>
<dbReference type="GO" id="GO:0006352">
    <property type="term" value="P:DNA-templated transcription initiation"/>
    <property type="evidence" value="ECO:0007669"/>
    <property type="project" value="InterPro"/>
</dbReference>
<dbReference type="Gene3D" id="1.20.140.160">
    <property type="match status" value="1"/>
</dbReference>
<dbReference type="EMBL" id="JABFUD020000010">
    <property type="protein sequence ID" value="KAI5074555.1"/>
    <property type="molecule type" value="Genomic_DNA"/>
</dbReference>
<comment type="caution">
    <text evidence="8">The sequence shown here is derived from an EMBL/GenBank/DDBJ whole genome shotgun (WGS) entry which is preliminary data.</text>
</comment>
<dbReference type="PRINTS" id="PR00046">
    <property type="entry name" value="SIGMA70FCT"/>
</dbReference>
<dbReference type="Pfam" id="PF04545">
    <property type="entry name" value="Sigma70_r4"/>
    <property type="match status" value="1"/>
</dbReference>
<dbReference type="InterPro" id="IPR050239">
    <property type="entry name" value="Sigma-70_RNA_pol_init_factors"/>
</dbReference>
<dbReference type="InterPro" id="IPR013325">
    <property type="entry name" value="RNA_pol_sigma_r2"/>
</dbReference>
<evidence type="ECO:0000256" key="1">
    <source>
        <dbReference type="ARBA" id="ARBA00007788"/>
    </source>
</evidence>
<gene>
    <name evidence="8" type="ORF">GOP47_0010516</name>
</gene>
<dbReference type="InterPro" id="IPR007630">
    <property type="entry name" value="RNA_pol_sigma70_r4"/>
</dbReference>
<evidence type="ECO:0000256" key="4">
    <source>
        <dbReference type="ARBA" id="ARBA00023125"/>
    </source>
</evidence>
<dbReference type="InterPro" id="IPR014284">
    <property type="entry name" value="RNA_pol_sigma-70_dom"/>
</dbReference>
<dbReference type="GO" id="GO:0003677">
    <property type="term" value="F:DNA binding"/>
    <property type="evidence" value="ECO:0007669"/>
    <property type="project" value="UniProtKB-KW"/>
</dbReference>
<dbReference type="InterPro" id="IPR007627">
    <property type="entry name" value="RNA_pol_sigma70_r2"/>
</dbReference>
<dbReference type="NCBIfam" id="TIGR02937">
    <property type="entry name" value="sigma70-ECF"/>
    <property type="match status" value="1"/>
</dbReference>
<feature type="domain" description="RNA polymerase sigma-70 region 4" evidence="7">
    <location>
        <begin position="485"/>
        <end position="538"/>
    </location>
</feature>
<dbReference type="OrthoDB" id="206108at2759"/>
<dbReference type="Proteomes" id="UP000886520">
    <property type="component" value="Chromosome 10"/>
</dbReference>
<protein>
    <recommendedName>
        <fullName evidence="10">Sigma factor</fullName>
    </recommendedName>
</protein>
<dbReference type="SUPFAM" id="SSF88946">
    <property type="entry name" value="Sigma2 domain of RNA polymerase sigma factors"/>
    <property type="match status" value="1"/>
</dbReference>
<keyword evidence="4" id="KW-0238">DNA-binding</keyword>
<evidence type="ECO:0000259" key="6">
    <source>
        <dbReference type="Pfam" id="PF04542"/>
    </source>
</evidence>
<keyword evidence="5" id="KW-0804">Transcription</keyword>
<dbReference type="SUPFAM" id="SSF88659">
    <property type="entry name" value="Sigma3 and sigma4 domains of RNA polymerase sigma factors"/>
    <property type="match status" value="1"/>
</dbReference>
<dbReference type="Gene3D" id="1.10.601.10">
    <property type="entry name" value="RNA Polymerase Primary Sigma Factor"/>
    <property type="match status" value="1"/>
</dbReference>
<evidence type="ECO:0008006" key="10">
    <source>
        <dbReference type="Google" id="ProtNLM"/>
    </source>
</evidence>
<dbReference type="InterPro" id="IPR000943">
    <property type="entry name" value="RNA_pol_sigma70"/>
</dbReference>